<dbReference type="Pfam" id="PF13620">
    <property type="entry name" value="CarboxypepD_reg"/>
    <property type="match status" value="1"/>
</dbReference>
<accession>A0A2N1PUG7</accession>
<organism evidence="3 4">
    <name type="scientific">Candidatus Wallbacteria bacterium HGW-Wallbacteria-1</name>
    <dbReference type="NCBI Taxonomy" id="2013854"/>
    <lineage>
        <taxon>Bacteria</taxon>
        <taxon>Candidatus Walliibacteriota</taxon>
    </lineage>
</organism>
<name>A0A2N1PUG7_9BACT</name>
<dbReference type="InterPro" id="IPR011050">
    <property type="entry name" value="Pectin_lyase_fold/virulence"/>
</dbReference>
<dbReference type="EMBL" id="PGXC01000001">
    <property type="protein sequence ID" value="PKK91968.1"/>
    <property type="molecule type" value="Genomic_DNA"/>
</dbReference>
<dbReference type="Gene3D" id="2.60.40.1120">
    <property type="entry name" value="Carboxypeptidase-like, regulatory domain"/>
    <property type="match status" value="5"/>
</dbReference>
<dbReference type="PROSITE" id="PS51841">
    <property type="entry name" value="LTD"/>
    <property type="match status" value="1"/>
</dbReference>
<dbReference type="InterPro" id="IPR008969">
    <property type="entry name" value="CarboxyPept-like_regulatory"/>
</dbReference>
<dbReference type="InterPro" id="IPR036415">
    <property type="entry name" value="Lamin_tail_dom_sf"/>
</dbReference>
<dbReference type="SUPFAM" id="SSF49785">
    <property type="entry name" value="Galactose-binding domain-like"/>
    <property type="match status" value="3"/>
</dbReference>
<evidence type="ECO:0000313" key="3">
    <source>
        <dbReference type="EMBL" id="PKK91968.1"/>
    </source>
</evidence>
<dbReference type="SUPFAM" id="SSF49452">
    <property type="entry name" value="Starch-binding domain-like"/>
    <property type="match status" value="6"/>
</dbReference>
<evidence type="ECO:0000313" key="4">
    <source>
        <dbReference type="Proteomes" id="UP000233256"/>
    </source>
</evidence>
<reference evidence="3 4" key="1">
    <citation type="journal article" date="2017" name="ISME J.">
        <title>Potential for microbial H2 and metal transformations associated with novel bacteria and archaea in deep terrestrial subsurface sediments.</title>
        <authorList>
            <person name="Hernsdorf A.W."/>
            <person name="Amano Y."/>
            <person name="Miyakawa K."/>
            <person name="Ise K."/>
            <person name="Suzuki Y."/>
            <person name="Anantharaman K."/>
            <person name="Probst A."/>
            <person name="Burstein D."/>
            <person name="Thomas B.C."/>
            <person name="Banfield J.F."/>
        </authorList>
    </citation>
    <scope>NUCLEOTIDE SEQUENCE [LARGE SCALE GENOMIC DNA]</scope>
    <source>
        <strain evidence="3">HGW-Wallbacteria-1</strain>
    </source>
</reference>
<dbReference type="Gene3D" id="2.160.20.10">
    <property type="entry name" value="Single-stranded right-handed beta-helix, Pectin lyase-like"/>
    <property type="match status" value="1"/>
</dbReference>
<dbReference type="Gene3D" id="2.60.120.260">
    <property type="entry name" value="Galactose-binding domain-like"/>
    <property type="match status" value="3"/>
</dbReference>
<dbReference type="SUPFAM" id="SSF49464">
    <property type="entry name" value="Carboxypeptidase regulatory domain-like"/>
    <property type="match status" value="1"/>
</dbReference>
<dbReference type="InterPro" id="IPR013784">
    <property type="entry name" value="Carb-bd-like_fold"/>
</dbReference>
<dbReference type="Pfam" id="PF00932">
    <property type="entry name" value="LTD"/>
    <property type="match status" value="1"/>
</dbReference>
<dbReference type="InterPro" id="IPR012334">
    <property type="entry name" value="Pectin_lyas_fold"/>
</dbReference>
<proteinExistence type="predicted"/>
<sequence length="2125" mass="226876">MMKVTVASAMFRLLRSRSFSGFSAIFGSPGGARFHQTFLLSFFLFILCILFQGFFCSPAQALEVRYIRLVYSNFNDTGWFQLNEIEVFKGSSSPVQAAISSIQSTQAPYPGFDVARLKDGLKSYNGDFVVQRPVAPLTINIDMGGTIEFNSIIHWNDGQYGAKAVRVETSPDGNGYTLYSDFSLTVTAGQPNADTLSLTQPVYSVSGYIKSQTGTGVDGITVEVSGNPVVYSNTSGLFTRSGLAPGTYTVTPKSSSFTFVPATTSITVPPNASALSFTATPVQSGFRLAGYVKTASGSGVEGVALSLAAGTTVLTDQDGRYEMASLSAGSYTVTPGRGGYTFDPAVRNVVLGPDALSENFTAAPGTSTNTVAARFVRLKYQNFNDSSWFQLNEIEVFGREPGGLSVKLPPQSIQVSKTPFSGYGSDKLTDGQKILNGDFAVKSPGTLIEITMDLGADKVLDKIIHYNDGSYGAPSVEILRATSTAPSTFERVGVYTGLGSVSGQVNQNELSFNSSVVINEFTLNGDASTIELFNSGTSSIDLTGWKVDFSGSVFTFDPISIPAQGFLVLHEGSGSTYGNDVYTRLNWPVESAGGFIEVFNTWNGGIDFLRWGDSSENPSEGNYWYGVNPDSPEDGESISRSSDGFDSDSGQDWALMTPTPGAANISFYTISGTAQLDGSGLAGVNINVSGFGNRTADGSGQYTVSSVPAGTYTLTPSLAGYAFNPTSMSLSLGPDAVGKNFTASVDEGAVDRFTFSGYLKDAQGGALGSVELSIAGIGKIFTDQTGRYVSALLPPGIYRVTPSSGEYGFTPVFKDIAIGPSVTNQNFTGTEVYKISGYLISSVSGPLSGARVLINETTEVVTDANGYYEKGGLIPGQYRVRPSVTGFVFEPLEKMVTLPPSVQHVDFDFTQSFLISGHVMNEQSQPVAGASVEILSSGIRVNTVLTGADGQWEIADLDSGQYTIKCSKTGFVVDSPQRTASVPPSVTGMDFTARQVFSMSGYVKTAGGVPINGCSVELEGVGQVLTDATGYWSRQGLFGGTYQVIPKKEFYLFTPQARTITLGPDTANNNFEGTYVASGSLIYVNKKVASASPDGSREKPYQSITQAINAISLAGASIEVAAGIYFENPVLKPNVSVRGEGAAVTIIEGSGQGTVVTMGDNTALVGVTVKGSGLNAGNCGVDFTKVNSYATAAVYNCLIRDNREGVRVDDISPRIENNTIFDNDNADLVLVGSTSPRVWNSIIGIIDNQSPSSNIPQVGYCCLPMDLDAFPGNGNIEGDPLFVDPDGGIYFLAEGSPCIDAGDPADIYRDIDSSRSDIGAFGGPRAGLLSAFLLVTSLTSDKPGFPGYSVDNVIDGSVTVNGDFAVRNAGTRVELTFDLGADRVVNRIVHYNDSSYGAKRVKVSYAKAESPTSYTTVMTSDILGSTPGVTNRDILTMEPLVARYFRLTYEEFFDLSWFQLNEVEFYGWGGRPDSEQIPIVTVESSKTAWPGYGTDKLKDGKVALYTDFALKNHNNSLSLSFDLGSDRKVEKIIHYNDGQYGATRVKIYYGHTGFPIEWQVLGTFESLTNTANRTNMDVLTFSPVSARHFKLEYLQFGDPLWIQLNEVEFWGVSESSGMYRINGSTTPLTASVTAFAGYGIEKLQDGAKIFNGDFAAKLPVGESQIILNMDLGQEFDVEQVRLYNDGQYGAQKLFLQYSTQKDPDVFIGVSSWENLPIQADQVNRAILTFASVRGRHLRFTLSQPGNPSWMQLNELEVYGGTIETVSATAYAASAASVPFYPQGTVACTVADSGVAPVTCYGFSSSHSVRGESSSVPLTRRLESSDWTALKGAILWIPPGLPLRTAKASAGAILPDNMETVAPEALAVPERFWPLAICPGDSDALLGAVCSLSPRYILAVNISDDWLNRDEISIIRQGIAASGGIFSVLNKPCSASSPSIEELISDIQEKESAKVARMESVNTNEDMFESHAFVAEESPVPGTVGYLSLPGVSGCTVADGASAFLGRDTWRVMLPNSDSGRGFFRLRLVESTGVTGFATLESASPWPFQAAEILGLHSDELSAECSQSLEFLAQISRGGVFACHRDVLAGHLLVLARASSQATGTLRRRMGGLIMWGLALLEKVNP</sequence>
<dbReference type="Pfam" id="PF07602">
    <property type="entry name" value="DUF1565"/>
    <property type="match status" value="1"/>
</dbReference>
<evidence type="ECO:0000256" key="1">
    <source>
        <dbReference type="SAM" id="MobiDB-lite"/>
    </source>
</evidence>
<comment type="caution">
    <text evidence="3">The sequence shown here is derived from an EMBL/GenBank/DDBJ whole genome shotgun (WGS) entry which is preliminary data.</text>
</comment>
<dbReference type="SUPFAM" id="SSF51126">
    <property type="entry name" value="Pectin lyase-like"/>
    <property type="match status" value="1"/>
</dbReference>
<dbReference type="InterPro" id="IPR001322">
    <property type="entry name" value="Lamin_tail_dom"/>
</dbReference>
<gene>
    <name evidence="3" type="ORF">CVV64_00650</name>
</gene>
<dbReference type="Proteomes" id="UP000233256">
    <property type="component" value="Unassembled WGS sequence"/>
</dbReference>
<dbReference type="GO" id="GO:0030246">
    <property type="term" value="F:carbohydrate binding"/>
    <property type="evidence" value="ECO:0007669"/>
    <property type="project" value="InterPro"/>
</dbReference>
<dbReference type="InterPro" id="IPR008979">
    <property type="entry name" value="Galactose-bd-like_sf"/>
</dbReference>
<feature type="region of interest" description="Disordered" evidence="1">
    <location>
        <begin position="620"/>
        <end position="651"/>
    </location>
</feature>
<protein>
    <recommendedName>
        <fullName evidence="2">LTD domain-containing protein</fullName>
    </recommendedName>
</protein>
<evidence type="ECO:0000259" key="2">
    <source>
        <dbReference type="PROSITE" id="PS51841"/>
    </source>
</evidence>
<dbReference type="InterPro" id="IPR011459">
    <property type="entry name" value="DUF1565"/>
</dbReference>
<feature type="compositionally biased region" description="Low complexity" evidence="1">
    <location>
        <begin position="638"/>
        <end position="651"/>
    </location>
</feature>
<feature type="domain" description="LTD" evidence="2">
    <location>
        <begin position="508"/>
        <end position="660"/>
    </location>
</feature>
<dbReference type="SUPFAM" id="SSF74853">
    <property type="entry name" value="Lamin A/C globular tail domain"/>
    <property type="match status" value="1"/>
</dbReference>